<dbReference type="PANTHER" id="PTHR43272">
    <property type="entry name" value="LONG-CHAIN-FATTY-ACID--COA LIGASE"/>
    <property type="match status" value="1"/>
</dbReference>
<reference evidence="4 5" key="2">
    <citation type="submission" date="2019-11" db="EMBL/GenBank/DDBJ databases">
        <authorList>
            <person name="Lu H."/>
        </authorList>
    </citation>
    <scope>NUCLEOTIDE SEQUENCE [LARGE SCALE GENOMIC DNA]</scope>
    <source>
        <strain evidence="4 5">FIM1</strain>
    </source>
</reference>
<evidence type="ECO:0000256" key="2">
    <source>
        <dbReference type="ARBA" id="ARBA00022840"/>
    </source>
</evidence>
<keyword evidence="2" id="KW-0067">ATP-binding</keyword>
<dbReference type="InterPro" id="IPR042099">
    <property type="entry name" value="ANL_N_sf"/>
</dbReference>
<dbReference type="GO" id="GO:0016874">
    <property type="term" value="F:ligase activity"/>
    <property type="evidence" value="ECO:0007669"/>
    <property type="project" value="UniProtKB-KW"/>
</dbReference>
<dbReference type="Pfam" id="PF00501">
    <property type="entry name" value="AMP-binding"/>
    <property type="match status" value="1"/>
</dbReference>
<name>A0ABX6F2N7_KLUMA</name>
<dbReference type="Proteomes" id="UP000422736">
    <property type="component" value="Chromosome 7"/>
</dbReference>
<keyword evidence="5" id="KW-1185">Reference proteome</keyword>
<dbReference type="EMBL" id="CP015061">
    <property type="protein sequence ID" value="QGN18294.1"/>
    <property type="molecule type" value="Genomic_DNA"/>
</dbReference>
<proteinExistence type="predicted"/>
<accession>A0ABX6F2N7</accession>
<dbReference type="PROSITE" id="PS00455">
    <property type="entry name" value="AMP_BINDING"/>
    <property type="match status" value="1"/>
</dbReference>
<feature type="domain" description="AMP-dependent synthetase/ligase" evidence="3">
    <location>
        <begin position="125"/>
        <end position="561"/>
    </location>
</feature>
<keyword evidence="4" id="KW-0436">Ligase</keyword>
<sequence>MNVNMKESKGNEEITLTELIEQSPRFAKIRHKLSKHKKGSTEYYKTLHSNLALAKNTDFKEYIKHQGVPVAGTERTKGFSAVYRNSLYPEKLVSAIDSSLDTGYKLFTVAAQTYPNNDCLGERVFDKETGKWSDYYVWESYSQVQQRSRNLGAGILSLVNQRRGKPLDSTGFIVSIMSTNRKEWILTDLACQSFSLPNTTLYTTLGEETSEYIMNLTESPVLVLQASNLRKIISYLPRMKHVTTLISMDDLSENELKSINDNFLTNVKLFSLKQVEQIGALLKIDPIPPTPDSLYTISFTSGTTGQPKGVELTHKHYAAATAFAKTNFDLTSVSSDLVKQKQHYELCFLPLAHIFQRQITSLSLSSGFGCGFMHIPDPNYLTECLRILKPTIMAVVPRILTKMESGIKNSLNSDEVSFISKNIAHNILDAKLTRFQNRGGPDDSFINTLVYHKVLIDKIRHQLGFDNLESMVVGSAPVSNDTLMFMRSCLDVGIKQGYGLTETFAGFCISETFERDVGSCGATGVTCEVRLKSVPSMGYDAEKELKGEILTRGPQVVTNYYKNPTASKEAIDEEGWFSTGDIGYIDPKGRLHIIDRVKNFFKLAQGEYIAPEKIENSYLSSCPELTQIYVHGNSLETYLVAIVGIDPVALKEALARHYGVDLKGESISELVSSINSDRPLKLKILKLLNHRLSKLQGFEKIHNITVGIEPLKIEDDNVTPSFKVKRNNCAKFFEKEIRDMYNEGSLIKPNKL</sequence>
<dbReference type="SUPFAM" id="SSF56801">
    <property type="entry name" value="Acetyl-CoA synthetase-like"/>
    <property type="match status" value="1"/>
</dbReference>
<dbReference type="PANTHER" id="PTHR43272:SF33">
    <property type="entry name" value="AMP-BINDING DOMAIN-CONTAINING PROTEIN-RELATED"/>
    <property type="match status" value="1"/>
</dbReference>
<protein>
    <submittedName>
        <fullName evidence="4">Long-chain-fatty-acid-CoA ligase 2</fullName>
    </submittedName>
</protein>
<organism evidence="4 5">
    <name type="scientific">Kluyveromyces marxianus</name>
    <name type="common">Yeast</name>
    <name type="synonym">Candida kefyr</name>
    <dbReference type="NCBI Taxonomy" id="4911"/>
    <lineage>
        <taxon>Eukaryota</taxon>
        <taxon>Fungi</taxon>
        <taxon>Dikarya</taxon>
        <taxon>Ascomycota</taxon>
        <taxon>Saccharomycotina</taxon>
        <taxon>Saccharomycetes</taxon>
        <taxon>Saccharomycetales</taxon>
        <taxon>Saccharomycetaceae</taxon>
        <taxon>Kluyveromyces</taxon>
    </lineage>
</organism>
<gene>
    <name evidence="4" type="primary">FAA2</name>
    <name evidence="4" type="ORF">FIM1_4620</name>
</gene>
<dbReference type="InterPro" id="IPR020845">
    <property type="entry name" value="AMP-binding_CS"/>
</dbReference>
<reference evidence="4 5" key="1">
    <citation type="submission" date="2016-03" db="EMBL/GenBank/DDBJ databases">
        <title>How can Kluyveromyces marxianus grow so fast - potential evolutionary course in Saccharomyces Complex revealed by comparative genomics.</title>
        <authorList>
            <person name="Mo W."/>
            <person name="Lu W."/>
            <person name="Yang X."/>
            <person name="Qi J."/>
            <person name="Lv H."/>
        </authorList>
    </citation>
    <scope>NUCLEOTIDE SEQUENCE [LARGE SCALE GENOMIC DNA]</scope>
    <source>
        <strain evidence="4 5">FIM1</strain>
    </source>
</reference>
<dbReference type="InterPro" id="IPR000873">
    <property type="entry name" value="AMP-dep_synth/lig_dom"/>
</dbReference>
<evidence type="ECO:0000259" key="3">
    <source>
        <dbReference type="Pfam" id="PF00501"/>
    </source>
</evidence>
<evidence type="ECO:0000256" key="1">
    <source>
        <dbReference type="ARBA" id="ARBA00022741"/>
    </source>
</evidence>
<evidence type="ECO:0000313" key="5">
    <source>
        <dbReference type="Proteomes" id="UP000422736"/>
    </source>
</evidence>
<keyword evidence="1" id="KW-0547">Nucleotide-binding</keyword>
<dbReference type="Gene3D" id="3.40.50.12780">
    <property type="entry name" value="N-terminal domain of ligase-like"/>
    <property type="match status" value="1"/>
</dbReference>
<evidence type="ECO:0000313" key="4">
    <source>
        <dbReference type="EMBL" id="QGN18294.1"/>
    </source>
</evidence>